<proteinExistence type="predicted"/>
<evidence type="ECO:0000313" key="3">
    <source>
        <dbReference type="Proteomes" id="UP000321749"/>
    </source>
</evidence>
<keyword evidence="3" id="KW-1185">Reference proteome</keyword>
<protein>
    <submittedName>
        <fullName evidence="2">Uncharacterized protein</fullName>
    </submittedName>
</protein>
<dbReference type="AlphaFoldDB" id="A0AA87RMN2"/>
<keyword evidence="1" id="KW-0812">Transmembrane</keyword>
<comment type="caution">
    <text evidence="2">The sequence shown here is derived from an EMBL/GenBank/DDBJ whole genome shotgun (WGS) entry which is preliminary data.</text>
</comment>
<name>A0AA87RMN2_9MICO</name>
<feature type="transmembrane region" description="Helical" evidence="1">
    <location>
        <begin position="36"/>
        <end position="59"/>
    </location>
</feature>
<feature type="transmembrane region" description="Helical" evidence="1">
    <location>
        <begin position="71"/>
        <end position="92"/>
    </location>
</feature>
<evidence type="ECO:0000256" key="1">
    <source>
        <dbReference type="SAM" id="Phobius"/>
    </source>
</evidence>
<keyword evidence="1" id="KW-1133">Transmembrane helix</keyword>
<evidence type="ECO:0000313" key="2">
    <source>
        <dbReference type="EMBL" id="GEK80862.1"/>
    </source>
</evidence>
<dbReference type="EMBL" id="BJUU01000015">
    <property type="protein sequence ID" value="GEK80862.1"/>
    <property type="molecule type" value="Genomic_DNA"/>
</dbReference>
<keyword evidence="1" id="KW-0472">Membrane</keyword>
<accession>A0AA87RMN2</accession>
<gene>
    <name evidence="2" type="ORF">ABA31_22130</name>
</gene>
<dbReference type="Proteomes" id="UP000321749">
    <property type="component" value="Unassembled WGS sequence"/>
</dbReference>
<organism evidence="2 3">
    <name type="scientific">Agrococcus baldri</name>
    <dbReference type="NCBI Taxonomy" id="153730"/>
    <lineage>
        <taxon>Bacteria</taxon>
        <taxon>Bacillati</taxon>
        <taxon>Actinomycetota</taxon>
        <taxon>Actinomycetes</taxon>
        <taxon>Micrococcales</taxon>
        <taxon>Microbacteriaceae</taxon>
        <taxon>Agrococcus</taxon>
    </lineage>
</organism>
<feature type="transmembrane region" description="Helical" evidence="1">
    <location>
        <begin position="136"/>
        <end position="153"/>
    </location>
</feature>
<feature type="transmembrane region" description="Helical" evidence="1">
    <location>
        <begin position="98"/>
        <end position="115"/>
    </location>
</feature>
<feature type="transmembrane region" description="Helical" evidence="1">
    <location>
        <begin position="159"/>
        <end position="181"/>
    </location>
</feature>
<sequence>MTATPAASQELQHWHLPAMRAVPALVVGLPLPFIQLHAPIVGLIALAVLLAGTAAATWLGRRAVPEGAGRWPAVIAVWSGAVALVAVALAIAIPSETMLGLTVALWAIPAGLVELQGWARMRSVTEPRTRQLVRDWLIVGVFTILLGLVFAFLRDAVSLVGLLGAYAVIVGVFHAVAALSARPARATTTERSDA</sequence>
<reference evidence="2 3" key="1">
    <citation type="submission" date="2019-07" db="EMBL/GenBank/DDBJ databases">
        <title>Whole genome shotgun sequence of Agrococcus baldri NBRC 103055.</title>
        <authorList>
            <person name="Hosoyama A."/>
            <person name="Uohara A."/>
            <person name="Ohji S."/>
            <person name="Ichikawa N."/>
        </authorList>
    </citation>
    <scope>NUCLEOTIDE SEQUENCE [LARGE SCALE GENOMIC DNA]</scope>
    <source>
        <strain evidence="2 3">NBRC 103055</strain>
    </source>
</reference>